<dbReference type="Proteomes" id="UP000006556">
    <property type="component" value="Chromosome"/>
</dbReference>
<evidence type="ECO:0000313" key="14">
    <source>
        <dbReference type="Proteomes" id="UP000006556"/>
    </source>
</evidence>
<keyword evidence="11" id="KW-0963">Cytoplasm</keyword>
<dbReference type="InterPro" id="IPR027417">
    <property type="entry name" value="P-loop_NTPase"/>
</dbReference>
<organism evidence="13 14">
    <name type="scientific">Pelotomaculum thermopropionicum (strain DSM 13744 / JCM 10971 / SI)</name>
    <dbReference type="NCBI Taxonomy" id="370438"/>
    <lineage>
        <taxon>Bacteria</taxon>
        <taxon>Bacillati</taxon>
        <taxon>Bacillota</taxon>
        <taxon>Clostridia</taxon>
        <taxon>Eubacteriales</taxon>
        <taxon>Desulfotomaculaceae</taxon>
        <taxon>Pelotomaculum</taxon>
    </lineage>
</organism>
<evidence type="ECO:0000256" key="9">
    <source>
        <dbReference type="ARBA" id="ARBA00030128"/>
    </source>
</evidence>
<evidence type="ECO:0000256" key="4">
    <source>
        <dbReference type="ARBA" id="ARBA00016296"/>
    </source>
</evidence>
<dbReference type="Gene3D" id="3.30.63.10">
    <property type="entry name" value="Guanylate Kinase phosphate binding domain"/>
    <property type="match status" value="1"/>
</dbReference>
<dbReference type="Pfam" id="PF00625">
    <property type="entry name" value="Guanylate_kin"/>
    <property type="match status" value="1"/>
</dbReference>
<comment type="catalytic activity">
    <reaction evidence="10 11">
        <text>GMP + ATP = GDP + ADP</text>
        <dbReference type="Rhea" id="RHEA:20780"/>
        <dbReference type="ChEBI" id="CHEBI:30616"/>
        <dbReference type="ChEBI" id="CHEBI:58115"/>
        <dbReference type="ChEBI" id="CHEBI:58189"/>
        <dbReference type="ChEBI" id="CHEBI:456216"/>
        <dbReference type="EC" id="2.7.4.8"/>
    </reaction>
</comment>
<dbReference type="NCBIfam" id="TIGR03263">
    <property type="entry name" value="guanyl_kin"/>
    <property type="match status" value="1"/>
</dbReference>
<dbReference type="HAMAP" id="MF_00328">
    <property type="entry name" value="Guanylate_kinase"/>
    <property type="match status" value="1"/>
</dbReference>
<dbReference type="EMBL" id="AP009389">
    <property type="protein sequence ID" value="BAF59976.1"/>
    <property type="molecule type" value="Genomic_DNA"/>
</dbReference>
<evidence type="ECO:0000256" key="11">
    <source>
        <dbReference type="HAMAP-Rule" id="MF_00328"/>
    </source>
</evidence>
<feature type="binding site" evidence="11">
    <location>
        <begin position="12"/>
        <end position="19"/>
    </location>
    <ligand>
        <name>ATP</name>
        <dbReference type="ChEBI" id="CHEBI:30616"/>
    </ligand>
</feature>
<feature type="domain" description="Guanylate kinase-like" evidence="12">
    <location>
        <begin position="5"/>
        <end position="183"/>
    </location>
</feature>
<evidence type="ECO:0000259" key="12">
    <source>
        <dbReference type="PROSITE" id="PS50052"/>
    </source>
</evidence>
<comment type="similarity">
    <text evidence="2 11">Belongs to the guanylate kinase family.</text>
</comment>
<keyword evidence="6 11" id="KW-0547">Nucleotide-binding</keyword>
<evidence type="ECO:0000256" key="6">
    <source>
        <dbReference type="ARBA" id="ARBA00022741"/>
    </source>
</evidence>
<comment type="function">
    <text evidence="1 11">Essential for recycling GMP and indirectly, cGMP.</text>
</comment>
<evidence type="ECO:0000256" key="7">
    <source>
        <dbReference type="ARBA" id="ARBA00022777"/>
    </source>
</evidence>
<dbReference type="PANTHER" id="PTHR23117">
    <property type="entry name" value="GUANYLATE KINASE-RELATED"/>
    <property type="match status" value="1"/>
</dbReference>
<name>A5D1C4_PELTS</name>
<dbReference type="HOGENOM" id="CLU_001715_1_2_9"/>
<dbReference type="InterPro" id="IPR017665">
    <property type="entry name" value="Guanylate_kinase"/>
</dbReference>
<dbReference type="InterPro" id="IPR008145">
    <property type="entry name" value="GK/Ca_channel_bsu"/>
</dbReference>
<dbReference type="GO" id="GO:0005524">
    <property type="term" value="F:ATP binding"/>
    <property type="evidence" value="ECO:0007669"/>
    <property type="project" value="UniProtKB-UniRule"/>
</dbReference>
<evidence type="ECO:0000313" key="13">
    <source>
        <dbReference type="EMBL" id="BAF59976.1"/>
    </source>
</evidence>
<evidence type="ECO:0000256" key="8">
    <source>
        <dbReference type="ARBA" id="ARBA00022840"/>
    </source>
</evidence>
<sequence length="201" mass="22818">MENKGLLLVLSGPSGAGKGTVCRALLQNNPSMVLSVSATTRPPREGEEDGVHYYFLEKETFKKMIEEGQFLEWAEVYGNYYGTPRRFVQEALGRGEDVILEIDIQGALQVKEKIPEAVLVFLIPPSRSELSLRLVSRGLDLPEEIEKRLNCSADEIKLAERYDYIVVNDDIGRAAGKVEAIIMAEKSRPRYFKRFFEQFLR</sequence>
<keyword evidence="7 11" id="KW-0418">Kinase</keyword>
<dbReference type="FunFam" id="3.30.63.10:FF:000002">
    <property type="entry name" value="Guanylate kinase 1"/>
    <property type="match status" value="1"/>
</dbReference>
<dbReference type="GO" id="GO:0004385">
    <property type="term" value="F:GMP kinase activity"/>
    <property type="evidence" value="ECO:0007669"/>
    <property type="project" value="UniProtKB-UniRule"/>
</dbReference>
<evidence type="ECO:0000256" key="5">
    <source>
        <dbReference type="ARBA" id="ARBA00022679"/>
    </source>
</evidence>
<dbReference type="PANTHER" id="PTHR23117:SF13">
    <property type="entry name" value="GUANYLATE KINASE"/>
    <property type="match status" value="1"/>
</dbReference>
<dbReference type="SMART" id="SM00072">
    <property type="entry name" value="GuKc"/>
    <property type="match status" value="1"/>
</dbReference>
<dbReference type="STRING" id="370438.PTH_1795"/>
<keyword evidence="5 11" id="KW-0808">Transferase</keyword>
<dbReference type="EC" id="2.7.4.8" evidence="3 11"/>
<comment type="subcellular location">
    <subcellularLocation>
        <location evidence="11">Cytoplasm</location>
    </subcellularLocation>
</comment>
<evidence type="ECO:0000256" key="2">
    <source>
        <dbReference type="ARBA" id="ARBA00005790"/>
    </source>
</evidence>
<reference evidence="14" key="1">
    <citation type="journal article" date="2008" name="Genome Res.">
        <title>The genome of Pelotomaculum thermopropionicum reveals niche-associated evolution in anaerobic microbiota.</title>
        <authorList>
            <person name="Kosaka T."/>
            <person name="Kato S."/>
            <person name="Shimoyama T."/>
            <person name="Ishii S."/>
            <person name="Abe T."/>
            <person name="Watanabe K."/>
        </authorList>
    </citation>
    <scope>NUCLEOTIDE SEQUENCE [LARGE SCALE GENOMIC DNA]</scope>
    <source>
        <strain evidence="14">DSM 13744 / JCM 10971 / SI</strain>
    </source>
</reference>
<dbReference type="PROSITE" id="PS50052">
    <property type="entry name" value="GUANYLATE_KINASE_2"/>
    <property type="match status" value="1"/>
</dbReference>
<evidence type="ECO:0000256" key="3">
    <source>
        <dbReference type="ARBA" id="ARBA00012961"/>
    </source>
</evidence>
<dbReference type="CDD" id="cd00071">
    <property type="entry name" value="GMPK"/>
    <property type="match status" value="1"/>
</dbReference>
<dbReference type="PROSITE" id="PS00856">
    <property type="entry name" value="GUANYLATE_KINASE_1"/>
    <property type="match status" value="1"/>
</dbReference>
<proteinExistence type="inferred from homology"/>
<gene>
    <name evidence="13" type="primary">Gmk</name>
    <name evidence="11" type="synonym">gmk</name>
    <name evidence="13" type="ordered locus">PTH_1795</name>
</gene>
<keyword evidence="8 11" id="KW-0067">ATP-binding</keyword>
<accession>A5D1C4</accession>
<dbReference type="eggNOG" id="COG0194">
    <property type="taxonomic scope" value="Bacteria"/>
</dbReference>
<keyword evidence="14" id="KW-1185">Reference proteome</keyword>
<dbReference type="AlphaFoldDB" id="A5D1C4"/>
<dbReference type="Gene3D" id="3.40.50.300">
    <property type="entry name" value="P-loop containing nucleotide triphosphate hydrolases"/>
    <property type="match status" value="1"/>
</dbReference>
<protein>
    <recommendedName>
        <fullName evidence="4 11">Guanylate kinase</fullName>
        <ecNumber evidence="3 11">2.7.4.8</ecNumber>
    </recommendedName>
    <alternativeName>
        <fullName evidence="9 11">GMP kinase</fullName>
    </alternativeName>
</protein>
<dbReference type="SUPFAM" id="SSF52540">
    <property type="entry name" value="P-loop containing nucleoside triphosphate hydrolases"/>
    <property type="match status" value="1"/>
</dbReference>
<dbReference type="InterPro" id="IPR020590">
    <property type="entry name" value="Guanylate_kinase_CS"/>
</dbReference>
<dbReference type="GO" id="GO:0005829">
    <property type="term" value="C:cytosol"/>
    <property type="evidence" value="ECO:0007669"/>
    <property type="project" value="TreeGrafter"/>
</dbReference>
<evidence type="ECO:0000256" key="1">
    <source>
        <dbReference type="ARBA" id="ARBA00003531"/>
    </source>
</evidence>
<dbReference type="InterPro" id="IPR008144">
    <property type="entry name" value="Guanylate_kin-like_dom"/>
</dbReference>
<evidence type="ECO:0000256" key="10">
    <source>
        <dbReference type="ARBA" id="ARBA00048594"/>
    </source>
</evidence>
<dbReference type="KEGG" id="pth:PTH_1795"/>